<dbReference type="AlphaFoldDB" id="A0A4Z2G811"/>
<protein>
    <submittedName>
        <fullName evidence="1">Uncharacterized protein</fullName>
    </submittedName>
</protein>
<keyword evidence="2" id="KW-1185">Reference proteome</keyword>
<reference evidence="1 2" key="1">
    <citation type="submission" date="2019-03" db="EMBL/GenBank/DDBJ databases">
        <title>First draft genome of Liparis tanakae, snailfish: a comprehensive survey of snailfish specific genes.</title>
        <authorList>
            <person name="Kim W."/>
            <person name="Song I."/>
            <person name="Jeong J.-H."/>
            <person name="Kim D."/>
            <person name="Kim S."/>
            <person name="Ryu S."/>
            <person name="Song J.Y."/>
            <person name="Lee S.K."/>
        </authorList>
    </citation>
    <scope>NUCLEOTIDE SEQUENCE [LARGE SCALE GENOMIC DNA]</scope>
    <source>
        <tissue evidence="1">Muscle</tissue>
    </source>
</reference>
<comment type="caution">
    <text evidence="1">The sequence shown here is derived from an EMBL/GenBank/DDBJ whole genome shotgun (WGS) entry which is preliminary data.</text>
</comment>
<organism evidence="1 2">
    <name type="scientific">Liparis tanakae</name>
    <name type="common">Tanaka's snailfish</name>
    <dbReference type="NCBI Taxonomy" id="230148"/>
    <lineage>
        <taxon>Eukaryota</taxon>
        <taxon>Metazoa</taxon>
        <taxon>Chordata</taxon>
        <taxon>Craniata</taxon>
        <taxon>Vertebrata</taxon>
        <taxon>Euteleostomi</taxon>
        <taxon>Actinopterygii</taxon>
        <taxon>Neopterygii</taxon>
        <taxon>Teleostei</taxon>
        <taxon>Neoteleostei</taxon>
        <taxon>Acanthomorphata</taxon>
        <taxon>Eupercaria</taxon>
        <taxon>Perciformes</taxon>
        <taxon>Cottioidei</taxon>
        <taxon>Cottales</taxon>
        <taxon>Liparidae</taxon>
        <taxon>Liparis</taxon>
    </lineage>
</organism>
<dbReference type="EMBL" id="SRLO01000670">
    <property type="protein sequence ID" value="TNN49073.1"/>
    <property type="molecule type" value="Genomic_DNA"/>
</dbReference>
<dbReference type="Proteomes" id="UP000314294">
    <property type="component" value="Unassembled WGS sequence"/>
</dbReference>
<accession>A0A4Z2G811</accession>
<name>A0A4Z2G811_9TELE</name>
<gene>
    <name evidence="1" type="ORF">EYF80_040730</name>
</gene>
<proteinExistence type="predicted"/>
<evidence type="ECO:0000313" key="1">
    <source>
        <dbReference type="EMBL" id="TNN49073.1"/>
    </source>
</evidence>
<evidence type="ECO:0000313" key="2">
    <source>
        <dbReference type="Proteomes" id="UP000314294"/>
    </source>
</evidence>
<sequence length="140" mass="15161">MADVSLLSAWFVEFVGLNLAPPPKKSSTLTLLVASAAMEGEKMGPVFSSAYAPATSPKSFLETVATAHLIPGLGAPRSLISTGREPQLPISGFRKRSVCFFLPRRRKPVGNESFLISEYETPEVPGIFESDEDFLTVTTR</sequence>